<evidence type="ECO:0000313" key="2">
    <source>
        <dbReference type="Proteomes" id="UP000657574"/>
    </source>
</evidence>
<organism evidence="1 2">
    <name type="scientific">Streptomyces brasiliensis</name>
    <dbReference type="NCBI Taxonomy" id="1954"/>
    <lineage>
        <taxon>Bacteria</taxon>
        <taxon>Bacillati</taxon>
        <taxon>Actinomycetota</taxon>
        <taxon>Actinomycetes</taxon>
        <taxon>Kitasatosporales</taxon>
        <taxon>Streptomycetaceae</taxon>
        <taxon>Streptomyces</taxon>
    </lineage>
</organism>
<sequence>MPGRIGCLRRGRPPSLPDAVQVSERWHLWRNLCDKALAEVRTHADCTVSCPFRALDGNW</sequence>
<protein>
    <recommendedName>
        <fullName evidence="3">Transposase IS204/IS1001/IS1096/IS1165 DDE domain-containing protein</fullName>
    </recommendedName>
</protein>
<dbReference type="Proteomes" id="UP000657574">
    <property type="component" value="Unassembled WGS sequence"/>
</dbReference>
<comment type="caution">
    <text evidence="1">The sequence shown here is derived from an EMBL/GenBank/DDBJ whole genome shotgun (WGS) entry which is preliminary data.</text>
</comment>
<reference evidence="1" key="1">
    <citation type="journal article" date="2014" name="Int. J. Syst. Evol. Microbiol.">
        <title>Complete genome sequence of Corynebacterium casei LMG S-19264T (=DSM 44701T), isolated from a smear-ripened cheese.</title>
        <authorList>
            <consortium name="US DOE Joint Genome Institute (JGI-PGF)"/>
            <person name="Walter F."/>
            <person name="Albersmeier A."/>
            <person name="Kalinowski J."/>
            <person name="Ruckert C."/>
        </authorList>
    </citation>
    <scope>NUCLEOTIDE SEQUENCE</scope>
    <source>
        <strain evidence="1">JCM 3086</strain>
    </source>
</reference>
<dbReference type="AlphaFoldDB" id="A0A917LCE3"/>
<evidence type="ECO:0000313" key="1">
    <source>
        <dbReference type="EMBL" id="GGJ59900.1"/>
    </source>
</evidence>
<dbReference type="EMBL" id="BMQA01000062">
    <property type="protein sequence ID" value="GGJ59900.1"/>
    <property type="molecule type" value="Genomic_DNA"/>
</dbReference>
<name>A0A917LCE3_9ACTN</name>
<keyword evidence="2" id="KW-1185">Reference proteome</keyword>
<evidence type="ECO:0008006" key="3">
    <source>
        <dbReference type="Google" id="ProtNLM"/>
    </source>
</evidence>
<proteinExistence type="predicted"/>
<accession>A0A917LCE3</accession>
<reference evidence="1" key="2">
    <citation type="submission" date="2020-09" db="EMBL/GenBank/DDBJ databases">
        <authorList>
            <person name="Sun Q."/>
            <person name="Ohkuma M."/>
        </authorList>
    </citation>
    <scope>NUCLEOTIDE SEQUENCE</scope>
    <source>
        <strain evidence="1">JCM 3086</strain>
    </source>
</reference>
<gene>
    <name evidence="1" type="ORF">GCM10010121_083150</name>
</gene>